<dbReference type="InterPro" id="IPR036388">
    <property type="entry name" value="WH-like_DNA-bd_sf"/>
</dbReference>
<dbReference type="Gene3D" id="3.30.420.40">
    <property type="match status" value="2"/>
</dbReference>
<name>A0A511BLB2_9PROT</name>
<dbReference type="InterPro" id="IPR000600">
    <property type="entry name" value="ROK"/>
</dbReference>
<dbReference type="GO" id="GO:0009384">
    <property type="term" value="F:N-acylmannosamine kinase activity"/>
    <property type="evidence" value="ECO:0007669"/>
    <property type="project" value="TreeGrafter"/>
</dbReference>
<dbReference type="Gene3D" id="1.10.10.10">
    <property type="entry name" value="Winged helix-like DNA-binding domain superfamily/Winged helix DNA-binding domain"/>
    <property type="match status" value="1"/>
</dbReference>
<gene>
    <name evidence="1" type="ORF">SSA02_03000</name>
</gene>
<protein>
    <submittedName>
        <fullName evidence="1">Transcriptional regulator</fullName>
    </submittedName>
</protein>
<sequence>MTAVGFALPRLSRTERSVLRLMWGKENISQKRIIDASNLPQQTVSRILTSFVENDIVRVGMTMGDRRPGKPQRALHIVPETAYGLGIAILADTISLAITDMNGVPVLQEMHAHRSCTPQQAARWTKDRLERLALARPEIMSRVAGLGIAMTGSFVDRRHFNTPNSLESWANIDVLDWAASVTTLPVLVENDGTAAALAEARLGKGRDTGSFAYLYLAEGVGGGVILEGRAWRGAHGNAGEYAAGLHLPVYPYPNLDLLRRILARDGMEFPTVTDMVSAFDPDWSGNRVWVSSVKDSLSVIVSNAMGILDVDAVVLGGQIPEALVDLVRPHIAVFDQERRGVLRPRGSIFAAGVKENAAAIGASTLTVRAYLDL</sequence>
<dbReference type="CDD" id="cd23763">
    <property type="entry name" value="ASKHA_ATPase_ROK"/>
    <property type="match status" value="1"/>
</dbReference>
<organism evidence="1 2">
    <name type="scientific">Swaminathania salitolerans</name>
    <dbReference type="NCBI Taxonomy" id="182838"/>
    <lineage>
        <taxon>Bacteria</taxon>
        <taxon>Pseudomonadati</taxon>
        <taxon>Pseudomonadota</taxon>
        <taxon>Alphaproteobacteria</taxon>
        <taxon>Acetobacterales</taxon>
        <taxon>Acetobacteraceae</taxon>
        <taxon>Swaminathania</taxon>
    </lineage>
</organism>
<dbReference type="RefSeq" id="WP_147092143.1">
    <property type="nucleotide sequence ID" value="NZ_BJVC01000001.1"/>
</dbReference>
<dbReference type="OrthoDB" id="49685at2"/>
<comment type="caution">
    <text evidence="1">The sequence shown here is derived from an EMBL/GenBank/DDBJ whole genome shotgun (WGS) entry which is preliminary data.</text>
</comment>
<dbReference type="InterPro" id="IPR043129">
    <property type="entry name" value="ATPase_NBD"/>
</dbReference>
<dbReference type="Pfam" id="PF13412">
    <property type="entry name" value="HTH_24"/>
    <property type="match status" value="1"/>
</dbReference>
<dbReference type="AlphaFoldDB" id="A0A511BLB2"/>
<dbReference type="PANTHER" id="PTHR18964:SF169">
    <property type="entry name" value="N-ACETYLMANNOSAMINE KINASE"/>
    <property type="match status" value="1"/>
</dbReference>
<evidence type="ECO:0000313" key="1">
    <source>
        <dbReference type="EMBL" id="GEL01137.1"/>
    </source>
</evidence>
<dbReference type="InterPro" id="IPR036390">
    <property type="entry name" value="WH_DNA-bd_sf"/>
</dbReference>
<dbReference type="EMBL" id="BJVC01000001">
    <property type="protein sequence ID" value="GEL01137.1"/>
    <property type="molecule type" value="Genomic_DNA"/>
</dbReference>
<dbReference type="SUPFAM" id="SSF53067">
    <property type="entry name" value="Actin-like ATPase domain"/>
    <property type="match status" value="1"/>
</dbReference>
<proteinExistence type="predicted"/>
<dbReference type="GO" id="GO:0019262">
    <property type="term" value="P:N-acetylneuraminate catabolic process"/>
    <property type="evidence" value="ECO:0007669"/>
    <property type="project" value="TreeGrafter"/>
</dbReference>
<dbReference type="Pfam" id="PF00480">
    <property type="entry name" value="ROK"/>
    <property type="match status" value="1"/>
</dbReference>
<reference evidence="1 2" key="1">
    <citation type="submission" date="2019-07" db="EMBL/GenBank/DDBJ databases">
        <title>Whole genome shotgun sequence of Swaminathania salitolerans NBRC 104436.</title>
        <authorList>
            <person name="Hosoyama A."/>
            <person name="Uohara A."/>
            <person name="Ohji S."/>
            <person name="Ichikawa N."/>
        </authorList>
    </citation>
    <scope>NUCLEOTIDE SEQUENCE [LARGE SCALE GENOMIC DNA]</scope>
    <source>
        <strain evidence="1 2">NBRC 104436</strain>
    </source>
</reference>
<accession>A0A511BLB2</accession>
<evidence type="ECO:0000313" key="2">
    <source>
        <dbReference type="Proteomes" id="UP000321405"/>
    </source>
</evidence>
<dbReference type="Proteomes" id="UP000321405">
    <property type="component" value="Unassembled WGS sequence"/>
</dbReference>
<dbReference type="PANTHER" id="PTHR18964">
    <property type="entry name" value="ROK (REPRESSOR, ORF, KINASE) FAMILY"/>
    <property type="match status" value="1"/>
</dbReference>
<keyword evidence="2" id="KW-1185">Reference proteome</keyword>
<dbReference type="SUPFAM" id="SSF46785">
    <property type="entry name" value="Winged helix' DNA-binding domain"/>
    <property type="match status" value="1"/>
</dbReference>